<name>A0A5C6YTQ9_9FLAO</name>
<comment type="subcellular location">
    <subcellularLocation>
        <location evidence="1">Cell outer membrane</location>
    </subcellularLocation>
</comment>
<comment type="caution">
    <text evidence="9">The sequence shown here is derived from an EMBL/GenBank/DDBJ whole genome shotgun (WGS) entry which is preliminary data.</text>
</comment>
<keyword evidence="6" id="KW-0472">Membrane</keyword>
<feature type="chain" id="PRO_5023136113" evidence="8">
    <location>
        <begin position="20"/>
        <end position="478"/>
    </location>
</feature>
<keyword evidence="10" id="KW-1185">Reference proteome</keyword>
<comment type="similarity">
    <text evidence="2">Belongs to the outer membrane factor (OMF) (TC 1.B.17) family.</text>
</comment>
<dbReference type="GO" id="GO:1990281">
    <property type="term" value="C:efflux pump complex"/>
    <property type="evidence" value="ECO:0007669"/>
    <property type="project" value="TreeGrafter"/>
</dbReference>
<dbReference type="PANTHER" id="PTHR30026:SF20">
    <property type="entry name" value="OUTER MEMBRANE PROTEIN TOLC"/>
    <property type="match status" value="1"/>
</dbReference>
<evidence type="ECO:0000256" key="7">
    <source>
        <dbReference type="ARBA" id="ARBA00023237"/>
    </source>
</evidence>
<sequence>MKKIAIPLFFLILTISLNAQNKQWTLEEAINKALEENISVKQGQLDVELADIDKLNAIGNYLPSFNVSGSNSWNTGLTQNITTGVLQNQTTRNFSANATLGITIFDGLNNLRQAQRAKLSKLAAQFNLKQIEDNTALLVANAYLEILFNKENLAVIKAQHKITSEQLERSNQLVDAGSIPRGDLLEIQSTSANEEQRIVVAENNIRISLINLAQIIQIKDYENFDIAESSYEAPLTDITEKTPEEIIAKAKAERPELQIAEANIALAEKDVQIARSNYYPNLEGFINYNTRESGADRILQGGVDPNQPTQVIGQVEDTGQTVVAPNFGLLTSPPAPFFEQLYLNDGISYGLQLNIPILNGFSTRASVQRNKINVKRAEFQKEQAELELESNVYQAYTDVLGARKAYQAAMVAVQAQEQAYQYSTDRFDVGLLNSFDFSQAKFRLENAQSEALRAKYDYIFKIKVLELYFGIPATELKF</sequence>
<evidence type="ECO:0000256" key="5">
    <source>
        <dbReference type="ARBA" id="ARBA00022692"/>
    </source>
</evidence>
<accession>A0A5C6YTQ9</accession>
<dbReference type="SUPFAM" id="SSF56954">
    <property type="entry name" value="Outer membrane efflux proteins (OEP)"/>
    <property type="match status" value="1"/>
</dbReference>
<dbReference type="PANTHER" id="PTHR30026">
    <property type="entry name" value="OUTER MEMBRANE PROTEIN TOLC"/>
    <property type="match status" value="1"/>
</dbReference>
<evidence type="ECO:0000256" key="8">
    <source>
        <dbReference type="SAM" id="SignalP"/>
    </source>
</evidence>
<dbReference type="InterPro" id="IPR003423">
    <property type="entry name" value="OMP_efflux"/>
</dbReference>
<evidence type="ECO:0000256" key="6">
    <source>
        <dbReference type="ARBA" id="ARBA00023136"/>
    </source>
</evidence>
<dbReference type="EMBL" id="VORU01000001">
    <property type="protein sequence ID" value="TXD70669.1"/>
    <property type="molecule type" value="Genomic_DNA"/>
</dbReference>
<evidence type="ECO:0000313" key="10">
    <source>
        <dbReference type="Proteomes" id="UP000321945"/>
    </source>
</evidence>
<evidence type="ECO:0000256" key="3">
    <source>
        <dbReference type="ARBA" id="ARBA00022448"/>
    </source>
</evidence>
<dbReference type="Pfam" id="PF02321">
    <property type="entry name" value="OEP"/>
    <property type="match status" value="2"/>
</dbReference>
<organism evidence="9 10">
    <name type="scientific">Aequorivita lipolytica</name>
    <dbReference type="NCBI Taxonomy" id="153267"/>
    <lineage>
        <taxon>Bacteria</taxon>
        <taxon>Pseudomonadati</taxon>
        <taxon>Bacteroidota</taxon>
        <taxon>Flavobacteriia</taxon>
        <taxon>Flavobacteriales</taxon>
        <taxon>Flavobacteriaceae</taxon>
        <taxon>Aequorivita</taxon>
    </lineage>
</organism>
<evidence type="ECO:0000256" key="2">
    <source>
        <dbReference type="ARBA" id="ARBA00007613"/>
    </source>
</evidence>
<evidence type="ECO:0000256" key="4">
    <source>
        <dbReference type="ARBA" id="ARBA00022452"/>
    </source>
</evidence>
<reference evidence="9 10" key="1">
    <citation type="submission" date="2019-08" db="EMBL/GenBank/DDBJ databases">
        <title>Genome of Aequorivita lipolytica Y10-2 (type strain).</title>
        <authorList>
            <person name="Bowman J.P."/>
        </authorList>
    </citation>
    <scope>NUCLEOTIDE SEQUENCE [LARGE SCALE GENOMIC DNA]</scope>
    <source>
        <strain evidence="9 10">Y10-2</strain>
    </source>
</reference>
<evidence type="ECO:0000313" key="9">
    <source>
        <dbReference type="EMBL" id="TXD70669.1"/>
    </source>
</evidence>
<dbReference type="RefSeq" id="WP_111814096.1">
    <property type="nucleotide sequence ID" value="NZ_UEFO01000001.1"/>
</dbReference>
<dbReference type="AlphaFoldDB" id="A0A5C6YTQ9"/>
<proteinExistence type="inferred from homology"/>
<evidence type="ECO:0000256" key="1">
    <source>
        <dbReference type="ARBA" id="ARBA00004442"/>
    </source>
</evidence>
<protein>
    <submittedName>
        <fullName evidence="9">TolC family protein</fullName>
    </submittedName>
</protein>
<dbReference type="GO" id="GO:0015562">
    <property type="term" value="F:efflux transmembrane transporter activity"/>
    <property type="evidence" value="ECO:0007669"/>
    <property type="project" value="InterPro"/>
</dbReference>
<dbReference type="GO" id="GO:0015288">
    <property type="term" value="F:porin activity"/>
    <property type="evidence" value="ECO:0007669"/>
    <property type="project" value="TreeGrafter"/>
</dbReference>
<keyword evidence="3" id="KW-0813">Transport</keyword>
<keyword evidence="5" id="KW-0812">Transmembrane</keyword>
<dbReference type="OrthoDB" id="9811587at2"/>
<dbReference type="InterPro" id="IPR051906">
    <property type="entry name" value="TolC-like"/>
</dbReference>
<keyword evidence="4" id="KW-1134">Transmembrane beta strand</keyword>
<dbReference type="GO" id="GO:0009279">
    <property type="term" value="C:cell outer membrane"/>
    <property type="evidence" value="ECO:0007669"/>
    <property type="project" value="UniProtKB-SubCell"/>
</dbReference>
<feature type="signal peptide" evidence="8">
    <location>
        <begin position="1"/>
        <end position="19"/>
    </location>
</feature>
<gene>
    <name evidence="9" type="ORF">ESV24_00820</name>
</gene>
<keyword evidence="8" id="KW-0732">Signal</keyword>
<dbReference type="Gene3D" id="1.20.1600.10">
    <property type="entry name" value="Outer membrane efflux proteins (OEP)"/>
    <property type="match status" value="1"/>
</dbReference>
<keyword evidence="7" id="KW-0998">Cell outer membrane</keyword>
<dbReference type="Proteomes" id="UP000321945">
    <property type="component" value="Unassembled WGS sequence"/>
</dbReference>